<evidence type="ECO:0000256" key="1">
    <source>
        <dbReference type="SAM" id="Phobius"/>
    </source>
</evidence>
<proteinExistence type="predicted"/>
<keyword evidence="1" id="KW-1133">Transmembrane helix</keyword>
<reference evidence="2 3" key="1">
    <citation type="submission" date="2020-04" db="EMBL/GenBank/DDBJ databases">
        <title>Ramlibacter sp. G-1-2-2 isolated from soil.</title>
        <authorList>
            <person name="Dahal R.H."/>
        </authorList>
    </citation>
    <scope>NUCLEOTIDE SEQUENCE [LARGE SCALE GENOMIC DNA]</scope>
    <source>
        <strain evidence="2 3">G-1-2-2</strain>
    </source>
</reference>
<keyword evidence="1" id="KW-0812">Transmembrane</keyword>
<dbReference type="Proteomes" id="UP000541185">
    <property type="component" value="Unassembled WGS sequence"/>
</dbReference>
<evidence type="ECO:0000313" key="2">
    <source>
        <dbReference type="EMBL" id="NML45696.1"/>
    </source>
</evidence>
<feature type="transmembrane region" description="Helical" evidence="1">
    <location>
        <begin position="12"/>
        <end position="34"/>
    </location>
</feature>
<dbReference type="RefSeq" id="WP_169419770.1">
    <property type="nucleotide sequence ID" value="NZ_JABBFX010000001.1"/>
</dbReference>
<keyword evidence="3" id="KW-1185">Reference proteome</keyword>
<evidence type="ECO:0000313" key="3">
    <source>
        <dbReference type="Proteomes" id="UP000541185"/>
    </source>
</evidence>
<dbReference type="AlphaFoldDB" id="A0A848H3Y6"/>
<dbReference type="EMBL" id="JABBFX010000001">
    <property type="protein sequence ID" value="NML45696.1"/>
    <property type="molecule type" value="Genomic_DNA"/>
</dbReference>
<keyword evidence="1" id="KW-0472">Membrane</keyword>
<sequence length="46" mass="4904">MAWLASLSADGHTAYVVAAFGLAFGALAVDLAMLRRRWRAAARARA</sequence>
<accession>A0A848H3Y6</accession>
<comment type="caution">
    <text evidence="2">The sequence shown here is derived from an EMBL/GenBank/DDBJ whole genome shotgun (WGS) entry which is preliminary data.</text>
</comment>
<gene>
    <name evidence="2" type="ORF">HHL11_18250</name>
</gene>
<protein>
    <submittedName>
        <fullName evidence="2">Heme exporter protein CcmD</fullName>
    </submittedName>
</protein>
<name>A0A848H3Y6_9BURK</name>
<organism evidence="2 3">
    <name type="scientific">Ramlibacter agri</name>
    <dbReference type="NCBI Taxonomy" id="2728837"/>
    <lineage>
        <taxon>Bacteria</taxon>
        <taxon>Pseudomonadati</taxon>
        <taxon>Pseudomonadota</taxon>
        <taxon>Betaproteobacteria</taxon>
        <taxon>Burkholderiales</taxon>
        <taxon>Comamonadaceae</taxon>
        <taxon>Ramlibacter</taxon>
    </lineage>
</organism>